<name>A0A7W9GWJ1_9ACTN</name>
<dbReference type="RefSeq" id="WP_184827562.1">
    <property type="nucleotide sequence ID" value="NZ_JACHMM010000001.1"/>
</dbReference>
<protein>
    <submittedName>
        <fullName evidence="6">NitT/TauT family transport system ATP-binding protein</fullName>
    </submittedName>
</protein>
<dbReference type="PROSITE" id="PS00211">
    <property type="entry name" value="ABC_TRANSPORTER_1"/>
    <property type="match status" value="1"/>
</dbReference>
<dbReference type="InterPro" id="IPR017871">
    <property type="entry name" value="ABC_transporter-like_CS"/>
</dbReference>
<gene>
    <name evidence="6" type="ORF">HD601_005654</name>
</gene>
<dbReference type="AlphaFoldDB" id="A0A7W9GWJ1"/>
<keyword evidence="3 6" id="KW-0067">ATP-binding</keyword>
<dbReference type="EMBL" id="JACHMM010000001">
    <property type="protein sequence ID" value="MBB5791079.1"/>
    <property type="molecule type" value="Genomic_DNA"/>
</dbReference>
<reference evidence="6 7" key="1">
    <citation type="submission" date="2020-08" db="EMBL/GenBank/DDBJ databases">
        <title>Sequencing the genomes of 1000 actinobacteria strains.</title>
        <authorList>
            <person name="Klenk H.-P."/>
        </authorList>
    </citation>
    <scope>NUCLEOTIDE SEQUENCE [LARGE SCALE GENOMIC DNA]</scope>
    <source>
        <strain evidence="6 7">DSM 102122</strain>
    </source>
</reference>
<dbReference type="InterPro" id="IPR003593">
    <property type="entry name" value="AAA+_ATPase"/>
</dbReference>
<dbReference type="PANTHER" id="PTHR42788:SF20">
    <property type="entry name" value="ABC TRANSPORTER ATP-BINDING PROTEIN"/>
    <property type="match status" value="1"/>
</dbReference>
<feature type="region of interest" description="Disordered" evidence="4">
    <location>
        <begin position="1"/>
        <end position="24"/>
    </location>
</feature>
<organism evidence="6 7">
    <name type="scientific">Jiangella mangrovi</name>
    <dbReference type="NCBI Taxonomy" id="1524084"/>
    <lineage>
        <taxon>Bacteria</taxon>
        <taxon>Bacillati</taxon>
        <taxon>Actinomycetota</taxon>
        <taxon>Actinomycetes</taxon>
        <taxon>Jiangellales</taxon>
        <taxon>Jiangellaceae</taxon>
        <taxon>Jiangella</taxon>
    </lineage>
</organism>
<dbReference type="InterPro" id="IPR050166">
    <property type="entry name" value="ABC_transporter_ATP-bind"/>
</dbReference>
<evidence type="ECO:0000256" key="2">
    <source>
        <dbReference type="ARBA" id="ARBA00022741"/>
    </source>
</evidence>
<dbReference type="GO" id="GO:0005524">
    <property type="term" value="F:ATP binding"/>
    <property type="evidence" value="ECO:0007669"/>
    <property type="project" value="UniProtKB-KW"/>
</dbReference>
<keyword evidence="2" id="KW-0547">Nucleotide-binding</keyword>
<dbReference type="PANTHER" id="PTHR42788">
    <property type="entry name" value="TAURINE IMPORT ATP-BINDING PROTEIN-RELATED"/>
    <property type="match status" value="1"/>
</dbReference>
<dbReference type="SMART" id="SM00382">
    <property type="entry name" value="AAA"/>
    <property type="match status" value="1"/>
</dbReference>
<sequence length="279" mass="29507">MTLATSTETLIDDGGSGGPAAVGSADAGPAISVHDVGHAFVAGTTVVEALRGISLEIPEGQFVSLVGKSGCGKSTLLNILAGLLTPTGGEIAVRGSGLPGLPNRGYITQDSRLLPWRTALQNVALPLELHGVKKKERLDRARRLLERVGLGDAVHQRPDQLSGGMRQRVAIAQALVYEPAVLLMDEPFGALDVWTRESLHDLLLDVQAELGTTAILVTHDVGEAISLSDRIVTLAPRPGRILGDYTIAGSKRPRRHDALRDDVLADLQTRIRRDLGAAA</sequence>
<dbReference type="Proteomes" id="UP000542813">
    <property type="component" value="Unassembled WGS sequence"/>
</dbReference>
<keyword evidence="1" id="KW-0813">Transport</keyword>
<keyword evidence="7" id="KW-1185">Reference proteome</keyword>
<dbReference type="PROSITE" id="PS50893">
    <property type="entry name" value="ABC_TRANSPORTER_2"/>
    <property type="match status" value="1"/>
</dbReference>
<proteinExistence type="predicted"/>
<evidence type="ECO:0000259" key="5">
    <source>
        <dbReference type="PROSITE" id="PS50893"/>
    </source>
</evidence>
<dbReference type="SUPFAM" id="SSF52540">
    <property type="entry name" value="P-loop containing nucleoside triphosphate hydrolases"/>
    <property type="match status" value="1"/>
</dbReference>
<dbReference type="InterPro" id="IPR027417">
    <property type="entry name" value="P-loop_NTPase"/>
</dbReference>
<evidence type="ECO:0000256" key="1">
    <source>
        <dbReference type="ARBA" id="ARBA00022448"/>
    </source>
</evidence>
<comment type="caution">
    <text evidence="6">The sequence shown here is derived from an EMBL/GenBank/DDBJ whole genome shotgun (WGS) entry which is preliminary data.</text>
</comment>
<dbReference type="InterPro" id="IPR003439">
    <property type="entry name" value="ABC_transporter-like_ATP-bd"/>
</dbReference>
<evidence type="ECO:0000313" key="6">
    <source>
        <dbReference type="EMBL" id="MBB5791079.1"/>
    </source>
</evidence>
<dbReference type="CDD" id="cd03293">
    <property type="entry name" value="ABC_NrtD_SsuB_transporters"/>
    <property type="match status" value="1"/>
</dbReference>
<dbReference type="Gene3D" id="3.40.50.300">
    <property type="entry name" value="P-loop containing nucleotide triphosphate hydrolases"/>
    <property type="match status" value="1"/>
</dbReference>
<feature type="domain" description="ABC transporter" evidence="5">
    <location>
        <begin position="31"/>
        <end position="261"/>
    </location>
</feature>
<dbReference type="Pfam" id="PF00005">
    <property type="entry name" value="ABC_tran"/>
    <property type="match status" value="1"/>
</dbReference>
<evidence type="ECO:0000313" key="7">
    <source>
        <dbReference type="Proteomes" id="UP000542813"/>
    </source>
</evidence>
<evidence type="ECO:0000256" key="3">
    <source>
        <dbReference type="ARBA" id="ARBA00022840"/>
    </source>
</evidence>
<evidence type="ECO:0000256" key="4">
    <source>
        <dbReference type="SAM" id="MobiDB-lite"/>
    </source>
</evidence>
<dbReference type="GO" id="GO:0016887">
    <property type="term" value="F:ATP hydrolysis activity"/>
    <property type="evidence" value="ECO:0007669"/>
    <property type="project" value="InterPro"/>
</dbReference>
<accession>A0A7W9GWJ1</accession>